<protein>
    <submittedName>
        <fullName evidence="2">DUF2975 domain-containing protein</fullName>
    </submittedName>
</protein>
<comment type="caution">
    <text evidence="2">The sequence shown here is derived from an EMBL/GenBank/DDBJ whole genome shotgun (WGS) entry which is preliminary data.</text>
</comment>
<dbReference type="Proteomes" id="UP000886876">
    <property type="component" value="Unassembled WGS sequence"/>
</dbReference>
<proteinExistence type="predicted"/>
<evidence type="ECO:0000256" key="1">
    <source>
        <dbReference type="SAM" id="Phobius"/>
    </source>
</evidence>
<keyword evidence="1" id="KW-0472">Membrane</keyword>
<feature type="transmembrane region" description="Helical" evidence="1">
    <location>
        <begin position="126"/>
        <end position="154"/>
    </location>
</feature>
<evidence type="ECO:0000313" key="3">
    <source>
        <dbReference type="Proteomes" id="UP000886876"/>
    </source>
</evidence>
<sequence length="168" mass="18279">MGRQGHIRVLLIVIVIVTGLSALVTFWDALSCVLRPADEVVYVIEAVEMRARERALTSFGSCVYNICTVIAFVFCMGMTRKMSKDRNPFNAENVRLLRKMAWLFGLTAAASLVSSAAYAVSAGYSAGTAVLSVLIMTALQLAVALLLGFLADVFEYGTELQRLSDETL</sequence>
<reference evidence="2" key="2">
    <citation type="journal article" date="2021" name="PeerJ">
        <title>Extensive microbial diversity within the chicken gut microbiome revealed by metagenomics and culture.</title>
        <authorList>
            <person name="Gilroy R."/>
            <person name="Ravi A."/>
            <person name="Getino M."/>
            <person name="Pursley I."/>
            <person name="Horton D.L."/>
            <person name="Alikhan N.F."/>
            <person name="Baker D."/>
            <person name="Gharbi K."/>
            <person name="Hall N."/>
            <person name="Watson M."/>
            <person name="Adriaenssens E.M."/>
            <person name="Foster-Nyarko E."/>
            <person name="Jarju S."/>
            <person name="Secka A."/>
            <person name="Antonio M."/>
            <person name="Oren A."/>
            <person name="Chaudhuri R.R."/>
            <person name="La Ragione R."/>
            <person name="Hildebrand F."/>
            <person name="Pallen M.J."/>
        </authorList>
    </citation>
    <scope>NUCLEOTIDE SEQUENCE</scope>
    <source>
        <strain evidence="2">ChiHecec3B27-6122</strain>
    </source>
</reference>
<keyword evidence="1" id="KW-1133">Transmembrane helix</keyword>
<evidence type="ECO:0000313" key="2">
    <source>
        <dbReference type="EMBL" id="HIS96652.1"/>
    </source>
</evidence>
<organism evidence="2 3">
    <name type="scientific">Candidatus Scatomorpha pullistercoris</name>
    <dbReference type="NCBI Taxonomy" id="2840929"/>
    <lineage>
        <taxon>Bacteria</taxon>
        <taxon>Bacillati</taxon>
        <taxon>Bacillota</taxon>
        <taxon>Clostridia</taxon>
        <taxon>Eubacteriales</taxon>
        <taxon>Candidatus Scatomorpha</taxon>
    </lineage>
</organism>
<feature type="transmembrane region" description="Helical" evidence="1">
    <location>
        <begin position="58"/>
        <end position="79"/>
    </location>
</feature>
<accession>A0A9D1G446</accession>
<feature type="transmembrane region" description="Helical" evidence="1">
    <location>
        <begin position="100"/>
        <end position="120"/>
    </location>
</feature>
<keyword evidence="1" id="KW-0812">Transmembrane</keyword>
<feature type="transmembrane region" description="Helical" evidence="1">
    <location>
        <begin position="7"/>
        <end position="27"/>
    </location>
</feature>
<name>A0A9D1G446_9FIRM</name>
<reference evidence="2" key="1">
    <citation type="submission" date="2020-10" db="EMBL/GenBank/DDBJ databases">
        <authorList>
            <person name="Gilroy R."/>
        </authorList>
    </citation>
    <scope>NUCLEOTIDE SEQUENCE</scope>
    <source>
        <strain evidence="2">ChiHecec3B27-6122</strain>
    </source>
</reference>
<dbReference type="AlphaFoldDB" id="A0A9D1G446"/>
<dbReference type="EMBL" id="DVJS01000036">
    <property type="protein sequence ID" value="HIS96652.1"/>
    <property type="molecule type" value="Genomic_DNA"/>
</dbReference>
<gene>
    <name evidence="2" type="ORF">IAD42_01600</name>
</gene>